<reference evidence="2 3" key="1">
    <citation type="journal article" date="2018" name="Sci. Rep.">
        <title>Raphidocelis subcapitata (=Pseudokirchneriella subcapitata) provides an insight into genome evolution and environmental adaptations in the Sphaeropleales.</title>
        <authorList>
            <person name="Suzuki S."/>
            <person name="Yamaguchi H."/>
            <person name="Nakajima N."/>
            <person name="Kawachi M."/>
        </authorList>
    </citation>
    <scope>NUCLEOTIDE SEQUENCE [LARGE SCALE GENOMIC DNA]</scope>
    <source>
        <strain evidence="2 3">NIES-35</strain>
    </source>
</reference>
<feature type="signal peptide" evidence="1">
    <location>
        <begin position="1"/>
        <end position="20"/>
    </location>
</feature>
<sequence length="557" mass="57339">MRAIQFVVLLLAAAVGTASAAGGKFNWFPDAVHANCTTGDCSFPSAWSAANQSAAAGLGGGPSADGLLTIAIKDYFPLQPEIYFVPGAWCDNLGGIVPLADIEARLPPPLVSWRLRLNRRRLTSSSASRAMLQDPATTAVDTVEVVNPCDLSMVDARIGAAGTWQAVPVFDAATGVYRLALGTDLPDGVTCIDVRAIYATSAFATVPAYTDLVNGTLLPATTAFTEKVCLFKFARQAAATIKFDMCTTGQFTVNVSAVSPLPVNVTRDGAPVGAGANLLRPLIKVWGGKTKELDGTPSSELYDESAAHSQETWISKYLLLPSSYAGETLSFPLSGGLQEGYYNVSSTVSLITAYPSLVSLVGLNQITQDDESGVSSGVTGLWEAATLQLHDHVQVGVQKASTPTTLSAIACTSHPVSRAVAVGDAVVLTWQFNGIGSATCKHDGEVVSNAAGGTCASPLTITARAFSAAAPTHKLVVTFSDVCGRARTAEFDYTAQGVDAVTPTEVVDADGTVQVITTNKPSTTVTASTGAAGVRSSVGSGLVATAAGAAALLLLLA</sequence>
<gene>
    <name evidence="2" type="ORF">Rsub_11623</name>
</gene>
<accession>A0A2V0PH38</accession>
<proteinExistence type="predicted"/>
<dbReference type="InParanoid" id="A0A2V0PH38"/>
<dbReference type="EMBL" id="BDRX01000148">
    <property type="protein sequence ID" value="GBF99178.1"/>
    <property type="molecule type" value="Genomic_DNA"/>
</dbReference>
<dbReference type="OrthoDB" id="532132at2759"/>
<protein>
    <submittedName>
        <fullName evidence="2">Uncharacterized protein</fullName>
    </submittedName>
</protein>
<feature type="chain" id="PRO_5015868616" evidence="1">
    <location>
        <begin position="21"/>
        <end position="557"/>
    </location>
</feature>
<name>A0A2V0PH38_9CHLO</name>
<organism evidence="2 3">
    <name type="scientific">Raphidocelis subcapitata</name>
    <dbReference type="NCBI Taxonomy" id="307507"/>
    <lineage>
        <taxon>Eukaryota</taxon>
        <taxon>Viridiplantae</taxon>
        <taxon>Chlorophyta</taxon>
        <taxon>core chlorophytes</taxon>
        <taxon>Chlorophyceae</taxon>
        <taxon>CS clade</taxon>
        <taxon>Sphaeropleales</taxon>
        <taxon>Selenastraceae</taxon>
        <taxon>Raphidocelis</taxon>
    </lineage>
</organism>
<comment type="caution">
    <text evidence="2">The sequence shown here is derived from an EMBL/GenBank/DDBJ whole genome shotgun (WGS) entry which is preliminary data.</text>
</comment>
<dbReference type="Proteomes" id="UP000247498">
    <property type="component" value="Unassembled WGS sequence"/>
</dbReference>
<evidence type="ECO:0000313" key="3">
    <source>
        <dbReference type="Proteomes" id="UP000247498"/>
    </source>
</evidence>
<dbReference type="AlphaFoldDB" id="A0A2V0PH38"/>
<evidence type="ECO:0000256" key="1">
    <source>
        <dbReference type="SAM" id="SignalP"/>
    </source>
</evidence>
<keyword evidence="3" id="KW-1185">Reference proteome</keyword>
<keyword evidence="1" id="KW-0732">Signal</keyword>
<evidence type="ECO:0000313" key="2">
    <source>
        <dbReference type="EMBL" id="GBF99178.1"/>
    </source>
</evidence>